<dbReference type="Gene3D" id="3.30.750.24">
    <property type="entry name" value="STAS domain"/>
    <property type="match status" value="1"/>
</dbReference>
<dbReference type="SUPFAM" id="SSF52091">
    <property type="entry name" value="SpoIIaa-like"/>
    <property type="match status" value="1"/>
</dbReference>
<evidence type="ECO:0000313" key="2">
    <source>
        <dbReference type="Proteomes" id="UP000007089"/>
    </source>
</evidence>
<name>B8JEJ4_ANAD2</name>
<dbReference type="InterPro" id="IPR036513">
    <property type="entry name" value="STAS_dom_sf"/>
</dbReference>
<sequence>MTVPFQPGGRATPFQVSEEKYSASVASEPLGTRVLFRGTISTVNPATVLNPFLDAVHEEVVKKGERAVRVDLRELEFCNSSGFKAFIHWIQRIQALPEAQRYGLRFLSNPARKWQKTSLLALSCYAVNTVAID</sequence>
<dbReference type="EMBL" id="CP001359">
    <property type="protein sequence ID" value="ACL64320.1"/>
    <property type="molecule type" value="Genomic_DNA"/>
</dbReference>
<dbReference type="RefSeq" id="WP_012632321.1">
    <property type="nucleotide sequence ID" value="NC_011891.1"/>
</dbReference>
<dbReference type="KEGG" id="acp:A2cp1_0969"/>
<organism evidence="1 2">
    <name type="scientific">Anaeromyxobacter dehalogenans (strain ATCC BAA-258 / DSM 21875 / 2CP-1)</name>
    <dbReference type="NCBI Taxonomy" id="455488"/>
    <lineage>
        <taxon>Bacteria</taxon>
        <taxon>Pseudomonadati</taxon>
        <taxon>Myxococcota</taxon>
        <taxon>Myxococcia</taxon>
        <taxon>Myxococcales</taxon>
        <taxon>Cystobacterineae</taxon>
        <taxon>Anaeromyxobacteraceae</taxon>
        <taxon>Anaeromyxobacter</taxon>
    </lineage>
</organism>
<evidence type="ECO:0008006" key="3">
    <source>
        <dbReference type="Google" id="ProtNLM"/>
    </source>
</evidence>
<dbReference type="Proteomes" id="UP000007089">
    <property type="component" value="Chromosome"/>
</dbReference>
<keyword evidence="2" id="KW-1185">Reference proteome</keyword>
<dbReference type="AlphaFoldDB" id="B8JEJ4"/>
<proteinExistence type="predicted"/>
<evidence type="ECO:0000313" key="1">
    <source>
        <dbReference type="EMBL" id="ACL64320.1"/>
    </source>
</evidence>
<gene>
    <name evidence="1" type="ordered locus">A2cp1_0969</name>
</gene>
<dbReference type="HOGENOM" id="CLU_2002465_0_0_7"/>
<protein>
    <recommendedName>
        <fullName evidence="3">STAS domain-containing protein</fullName>
    </recommendedName>
</protein>
<accession>B8JEJ4</accession>
<reference evidence="1" key="1">
    <citation type="submission" date="2009-01" db="EMBL/GenBank/DDBJ databases">
        <title>Complete sequence of Anaeromyxobacter dehalogenans 2CP-1.</title>
        <authorList>
            <consortium name="US DOE Joint Genome Institute"/>
            <person name="Lucas S."/>
            <person name="Copeland A."/>
            <person name="Lapidus A."/>
            <person name="Glavina del Rio T."/>
            <person name="Dalin E."/>
            <person name="Tice H."/>
            <person name="Bruce D."/>
            <person name="Goodwin L."/>
            <person name="Pitluck S."/>
            <person name="Saunders E."/>
            <person name="Brettin T."/>
            <person name="Detter J.C."/>
            <person name="Han C."/>
            <person name="Larimer F."/>
            <person name="Land M."/>
            <person name="Hauser L."/>
            <person name="Kyrpides N."/>
            <person name="Ovchinnikova G."/>
            <person name="Beliaev A.S."/>
            <person name="Richardson P."/>
        </authorList>
    </citation>
    <scope>NUCLEOTIDE SEQUENCE</scope>
    <source>
        <strain evidence="1">2CP-1</strain>
    </source>
</reference>